<evidence type="ECO:0000256" key="1">
    <source>
        <dbReference type="ARBA" id="ARBA00004123"/>
    </source>
</evidence>
<keyword evidence="2 5" id="KW-0238">DNA-binding</keyword>
<dbReference type="Pfam" id="PF00046">
    <property type="entry name" value="Homeodomain"/>
    <property type="match status" value="1"/>
</dbReference>
<dbReference type="CDD" id="cd00086">
    <property type="entry name" value="homeodomain"/>
    <property type="match status" value="1"/>
</dbReference>
<gene>
    <name evidence="9" type="primary">caudal</name>
</gene>
<name>Q9GQP5_9CRUS</name>
<feature type="region of interest" description="Disordered" evidence="7">
    <location>
        <begin position="111"/>
        <end position="166"/>
    </location>
</feature>
<feature type="DNA-binding region" description="Homeobox" evidence="5">
    <location>
        <begin position="3"/>
        <end position="26"/>
    </location>
</feature>
<evidence type="ECO:0000313" key="9">
    <source>
        <dbReference type="EMBL" id="AAG43852.1"/>
    </source>
</evidence>
<dbReference type="AlphaFoldDB" id="Q9GQP5"/>
<comment type="subcellular location">
    <subcellularLocation>
        <location evidence="1 5 6">Nucleus</location>
    </subcellularLocation>
</comment>
<accession>Q9GQP5</accession>
<feature type="domain" description="Homeobox" evidence="8">
    <location>
        <begin position="1"/>
        <end position="25"/>
    </location>
</feature>
<evidence type="ECO:0000256" key="6">
    <source>
        <dbReference type="RuleBase" id="RU000682"/>
    </source>
</evidence>
<organism evidence="9">
    <name type="scientific">Sacculina carcini</name>
    <dbReference type="NCBI Taxonomy" id="51650"/>
    <lineage>
        <taxon>Eukaryota</taxon>
        <taxon>Metazoa</taxon>
        <taxon>Ecdysozoa</taxon>
        <taxon>Arthropoda</taxon>
        <taxon>Crustacea</taxon>
        <taxon>Multicrustacea</taxon>
        <taxon>Cirripedia</taxon>
        <taxon>Rhizocephala</taxon>
        <taxon>Sacculinidae</taxon>
        <taxon>Sacculina</taxon>
    </lineage>
</organism>
<feature type="region of interest" description="Disordered" evidence="7">
    <location>
        <begin position="22"/>
        <end position="48"/>
    </location>
</feature>
<feature type="compositionally biased region" description="Low complexity" evidence="7">
    <location>
        <begin position="116"/>
        <end position="125"/>
    </location>
</feature>
<evidence type="ECO:0000256" key="2">
    <source>
        <dbReference type="ARBA" id="ARBA00023125"/>
    </source>
</evidence>
<keyword evidence="3 5" id="KW-0371">Homeobox</keyword>
<dbReference type="InterPro" id="IPR009057">
    <property type="entry name" value="Homeodomain-like_sf"/>
</dbReference>
<proteinExistence type="evidence at transcript level"/>
<dbReference type="GO" id="GO:0000981">
    <property type="term" value="F:DNA-binding transcription factor activity, RNA polymerase II-specific"/>
    <property type="evidence" value="ECO:0007669"/>
    <property type="project" value="TreeGrafter"/>
</dbReference>
<protein>
    <submittedName>
        <fullName evidence="9">Caudal homeobox protein</fullName>
    </submittedName>
</protein>
<evidence type="ECO:0000256" key="5">
    <source>
        <dbReference type="PROSITE-ProRule" id="PRU00108"/>
    </source>
</evidence>
<dbReference type="PROSITE" id="PS50071">
    <property type="entry name" value="HOMEOBOX_2"/>
    <property type="match status" value="1"/>
</dbReference>
<dbReference type="GO" id="GO:0005634">
    <property type="term" value="C:nucleus"/>
    <property type="evidence" value="ECO:0007669"/>
    <property type="project" value="UniProtKB-SubCell"/>
</dbReference>
<feature type="non-terminal residue" evidence="9">
    <location>
        <position position="1"/>
    </location>
</feature>
<keyword evidence="4 5" id="KW-0539">Nucleus</keyword>
<dbReference type="Gene3D" id="1.10.10.60">
    <property type="entry name" value="Homeodomain-like"/>
    <property type="match status" value="1"/>
</dbReference>
<dbReference type="SUPFAM" id="SSF46689">
    <property type="entry name" value="Homeodomain-like"/>
    <property type="match status" value="1"/>
</dbReference>
<dbReference type="InterPro" id="IPR001356">
    <property type="entry name" value="HD"/>
</dbReference>
<dbReference type="GO" id="GO:0000978">
    <property type="term" value="F:RNA polymerase II cis-regulatory region sequence-specific DNA binding"/>
    <property type="evidence" value="ECO:0007669"/>
    <property type="project" value="TreeGrafter"/>
</dbReference>
<feature type="compositionally biased region" description="Low complexity" evidence="7">
    <location>
        <begin position="36"/>
        <end position="48"/>
    </location>
</feature>
<feature type="compositionally biased region" description="Basic residues" evidence="7">
    <location>
        <begin position="126"/>
        <end position="137"/>
    </location>
</feature>
<dbReference type="GO" id="GO:0009893">
    <property type="term" value="P:positive regulation of metabolic process"/>
    <property type="evidence" value="ECO:0007669"/>
    <property type="project" value="UniProtKB-ARBA"/>
</dbReference>
<reference evidence="9" key="1">
    <citation type="journal article" date="2001" name="Dev. Genes Evol.">
        <title>The caudal gene of the barnacle Sacculina carcini is not expressed in its vestigial abdomen.</title>
        <authorList>
            <person name="Rabet N."/>
            <person name="Gibert J.M."/>
            <person name="Queinnec E"/>
            <person name="Deutsch J.S."/>
            <person name="Mouchel-Vielh E."/>
        </authorList>
    </citation>
    <scope>NUCLEOTIDE SEQUENCE</scope>
</reference>
<evidence type="ECO:0000259" key="8">
    <source>
        <dbReference type="PROSITE" id="PS50071"/>
    </source>
</evidence>
<dbReference type="PANTHER" id="PTHR45664">
    <property type="entry name" value="PROTEIN ZERKNUELLT 1-RELATED"/>
    <property type="match status" value="1"/>
</dbReference>
<evidence type="ECO:0000256" key="3">
    <source>
        <dbReference type="ARBA" id="ARBA00023155"/>
    </source>
</evidence>
<dbReference type="PANTHER" id="PTHR45664:SF12">
    <property type="entry name" value="PANCREAS_DUODENUM HOMEOBOX PROTEIN 1"/>
    <property type="match status" value="1"/>
</dbReference>
<evidence type="ECO:0000256" key="4">
    <source>
        <dbReference type="ARBA" id="ARBA00023242"/>
    </source>
</evidence>
<sequence length="216" mass="24089">SRILGLTDRQVKIWFQNRRAKERKQKRRLEETSKRQLPGQLLQSPPLNSQLSASHAAAAVCYQLPVSMATAGMQTPPGMMSLAFAREPLGALTMDNSPPSGTVPPYSLHPLHHQQHQQQQHQLHQSLHHSLQHHQHLQHHDVIQHQHHHQRNISGLHHPSHSSVLHQAAHPSVAALATLHPGHLASDSVAMTTGQTTDLTTSSIAKCEPDQEEEYN</sequence>
<evidence type="ECO:0000256" key="7">
    <source>
        <dbReference type="SAM" id="MobiDB-lite"/>
    </source>
</evidence>
<dbReference type="EMBL" id="AF213985">
    <property type="protein sequence ID" value="AAG43852.1"/>
    <property type="molecule type" value="mRNA"/>
</dbReference>